<evidence type="ECO:0000256" key="12">
    <source>
        <dbReference type="ARBA" id="ARBA00023316"/>
    </source>
</evidence>
<dbReference type="SUPFAM" id="SSF53244">
    <property type="entry name" value="MurD-like peptide ligases, peptide-binding domain"/>
    <property type="match status" value="1"/>
</dbReference>
<dbReference type="InterPro" id="IPR050061">
    <property type="entry name" value="MurCDEF_pg_biosynth"/>
</dbReference>
<dbReference type="HAMAP" id="MF_00046">
    <property type="entry name" value="MurC"/>
    <property type="match status" value="1"/>
</dbReference>
<dbReference type="PANTHER" id="PTHR43445:SF3">
    <property type="entry name" value="UDP-N-ACETYLMURAMATE--L-ALANINE LIGASE"/>
    <property type="match status" value="1"/>
</dbReference>
<evidence type="ECO:0000313" key="19">
    <source>
        <dbReference type="EMBL" id="QPS02181.1"/>
    </source>
</evidence>
<dbReference type="Proteomes" id="UP000594771">
    <property type="component" value="Chromosome"/>
</dbReference>
<keyword evidence="5 14" id="KW-0436">Ligase</keyword>
<accession>A0A0X8FF17</accession>
<proteinExistence type="inferred from homology"/>
<evidence type="ECO:0000256" key="14">
    <source>
        <dbReference type="HAMAP-Rule" id="MF_00046"/>
    </source>
</evidence>
<dbReference type="AlphaFoldDB" id="A0A0X8FF17"/>
<evidence type="ECO:0000256" key="8">
    <source>
        <dbReference type="ARBA" id="ARBA00022840"/>
    </source>
</evidence>
<dbReference type="UniPathway" id="UPA00219"/>
<evidence type="ECO:0000256" key="9">
    <source>
        <dbReference type="ARBA" id="ARBA00022960"/>
    </source>
</evidence>
<evidence type="ECO:0000256" key="6">
    <source>
        <dbReference type="ARBA" id="ARBA00022618"/>
    </source>
</evidence>
<dbReference type="Proteomes" id="UP001069145">
    <property type="component" value="Unassembled WGS sequence"/>
</dbReference>
<keyword evidence="7 14" id="KW-0547">Nucleotide-binding</keyword>
<comment type="similarity">
    <text evidence="14">Belongs to the MurCDEF family.</text>
</comment>
<dbReference type="EMBL" id="CP065662">
    <property type="protein sequence ID" value="QPS02181.1"/>
    <property type="molecule type" value="Genomic_DNA"/>
</dbReference>
<evidence type="ECO:0000256" key="3">
    <source>
        <dbReference type="ARBA" id="ARBA00012211"/>
    </source>
</evidence>
<dbReference type="PANTHER" id="PTHR43445">
    <property type="entry name" value="UDP-N-ACETYLMURAMATE--L-ALANINE LIGASE-RELATED"/>
    <property type="match status" value="1"/>
</dbReference>
<evidence type="ECO:0000313" key="20">
    <source>
        <dbReference type="Proteomes" id="UP000594771"/>
    </source>
</evidence>
<reference evidence="19 20" key="1">
    <citation type="submission" date="2020-12" db="EMBL/GenBank/DDBJ databases">
        <title>FDA dAtabase for Regulatory Grade micrObial Sequences (FDA-ARGOS): Supporting development and validation of Infectious Disease Dx tests.</title>
        <authorList>
            <person name="Sproer C."/>
            <person name="Gronow S."/>
            <person name="Severitt S."/>
            <person name="Schroder I."/>
            <person name="Tallon L."/>
            <person name="Sadzewicz L."/>
            <person name="Zhao X."/>
            <person name="Boylan J."/>
            <person name="Ott S."/>
            <person name="Bowen H."/>
            <person name="Vavikolanu K."/>
            <person name="Mehta A."/>
            <person name="Aluvathingal J."/>
            <person name="Nadendla S."/>
            <person name="Lowell S."/>
            <person name="Myers T."/>
            <person name="Yan Y."/>
            <person name="Sichtig H."/>
        </authorList>
    </citation>
    <scope>NUCLEOTIDE SEQUENCE [LARGE SCALE GENOMIC DNA]</scope>
    <source>
        <strain evidence="19 20">FDAARGOS_911</strain>
    </source>
</reference>
<dbReference type="SUPFAM" id="SSF53623">
    <property type="entry name" value="MurD-like peptide ligases, catalytic domain"/>
    <property type="match status" value="1"/>
</dbReference>
<reference evidence="18" key="2">
    <citation type="submission" date="2022-09" db="EMBL/GenBank/DDBJ databases">
        <title>Aerococcus urinae taxonomy study.</title>
        <authorList>
            <person name="Christensen J."/>
            <person name="Senneby E."/>
        </authorList>
    </citation>
    <scope>NUCLEOTIDE SEQUENCE</scope>
    <source>
        <strain evidence="18">NLD-066-U95</strain>
    </source>
</reference>
<comment type="subcellular location">
    <subcellularLocation>
        <location evidence="1 14">Cytoplasm</location>
    </subcellularLocation>
</comment>
<evidence type="ECO:0000259" key="16">
    <source>
        <dbReference type="Pfam" id="PF02875"/>
    </source>
</evidence>
<dbReference type="InterPro" id="IPR013221">
    <property type="entry name" value="Mur_ligase_cen"/>
</dbReference>
<dbReference type="GO" id="GO:0008360">
    <property type="term" value="P:regulation of cell shape"/>
    <property type="evidence" value="ECO:0007669"/>
    <property type="project" value="UniProtKB-KW"/>
</dbReference>
<dbReference type="GO" id="GO:0051301">
    <property type="term" value="P:cell division"/>
    <property type="evidence" value="ECO:0007669"/>
    <property type="project" value="UniProtKB-KW"/>
</dbReference>
<feature type="domain" description="Mur ligase central" evidence="17">
    <location>
        <begin position="109"/>
        <end position="277"/>
    </location>
</feature>
<evidence type="ECO:0000313" key="18">
    <source>
        <dbReference type="EMBL" id="MCY3053861.1"/>
    </source>
</evidence>
<dbReference type="InterPro" id="IPR000713">
    <property type="entry name" value="Mur_ligase_N"/>
</dbReference>
<dbReference type="Pfam" id="PF01225">
    <property type="entry name" value="Mur_ligase"/>
    <property type="match status" value="1"/>
</dbReference>
<keyword evidence="4 14" id="KW-0963">Cytoplasm</keyword>
<feature type="domain" description="Mur ligase C-terminal" evidence="16">
    <location>
        <begin position="309"/>
        <end position="424"/>
    </location>
</feature>
<dbReference type="RefSeq" id="WP_060778579.1">
    <property type="nucleotide sequence ID" value="NZ_CAJHLF010000007.1"/>
</dbReference>
<dbReference type="GO" id="GO:0008763">
    <property type="term" value="F:UDP-N-acetylmuramate-L-alanine ligase activity"/>
    <property type="evidence" value="ECO:0007669"/>
    <property type="project" value="UniProtKB-UniRule"/>
</dbReference>
<dbReference type="Pfam" id="PF02875">
    <property type="entry name" value="Mur_ligase_C"/>
    <property type="match status" value="1"/>
</dbReference>
<evidence type="ECO:0000256" key="13">
    <source>
        <dbReference type="ARBA" id="ARBA00047833"/>
    </source>
</evidence>
<evidence type="ECO:0000256" key="2">
    <source>
        <dbReference type="ARBA" id="ARBA00004752"/>
    </source>
</evidence>
<dbReference type="GeneID" id="35767881"/>
<dbReference type="InterPro" id="IPR005758">
    <property type="entry name" value="UDP-N-AcMur_Ala_ligase_MurC"/>
</dbReference>
<dbReference type="Pfam" id="PF08245">
    <property type="entry name" value="Mur_ligase_M"/>
    <property type="match status" value="1"/>
</dbReference>
<keyword evidence="6 14" id="KW-0132">Cell division</keyword>
<dbReference type="KEGG" id="aun:AWM73_06285"/>
<keyword evidence="9 14" id="KW-0133">Cell shape</keyword>
<keyword evidence="21" id="KW-1185">Reference proteome</keyword>
<dbReference type="GO" id="GO:0005524">
    <property type="term" value="F:ATP binding"/>
    <property type="evidence" value="ECO:0007669"/>
    <property type="project" value="UniProtKB-UniRule"/>
</dbReference>
<keyword evidence="8 14" id="KW-0067">ATP-binding</keyword>
<dbReference type="GO" id="GO:0005737">
    <property type="term" value="C:cytoplasm"/>
    <property type="evidence" value="ECO:0007669"/>
    <property type="project" value="UniProtKB-SubCell"/>
</dbReference>
<dbReference type="InterPro" id="IPR036615">
    <property type="entry name" value="Mur_ligase_C_dom_sf"/>
</dbReference>
<evidence type="ECO:0000259" key="17">
    <source>
        <dbReference type="Pfam" id="PF08245"/>
    </source>
</evidence>
<dbReference type="EC" id="6.3.2.8" evidence="3 14"/>
<comment type="function">
    <text evidence="14">Cell wall formation.</text>
</comment>
<evidence type="ECO:0000256" key="10">
    <source>
        <dbReference type="ARBA" id="ARBA00022984"/>
    </source>
</evidence>
<dbReference type="GO" id="GO:0009252">
    <property type="term" value="P:peptidoglycan biosynthetic process"/>
    <property type="evidence" value="ECO:0007669"/>
    <property type="project" value="UniProtKB-UniRule"/>
</dbReference>
<dbReference type="NCBIfam" id="TIGR01082">
    <property type="entry name" value="murC"/>
    <property type="match status" value="1"/>
</dbReference>
<dbReference type="Gene3D" id="3.90.190.20">
    <property type="entry name" value="Mur ligase, C-terminal domain"/>
    <property type="match status" value="1"/>
</dbReference>
<dbReference type="EMBL" id="JAOTML010000009">
    <property type="protein sequence ID" value="MCY3053861.1"/>
    <property type="molecule type" value="Genomic_DNA"/>
</dbReference>
<evidence type="ECO:0000256" key="4">
    <source>
        <dbReference type="ARBA" id="ARBA00022490"/>
    </source>
</evidence>
<feature type="binding site" evidence="14">
    <location>
        <begin position="111"/>
        <end position="117"/>
    </location>
    <ligand>
        <name>ATP</name>
        <dbReference type="ChEBI" id="CHEBI:30616"/>
    </ligand>
</feature>
<feature type="domain" description="Mur ligase N-terminal catalytic" evidence="15">
    <location>
        <begin position="6"/>
        <end position="104"/>
    </location>
</feature>
<evidence type="ECO:0000259" key="15">
    <source>
        <dbReference type="Pfam" id="PF01225"/>
    </source>
</evidence>
<evidence type="ECO:0000256" key="7">
    <source>
        <dbReference type="ARBA" id="ARBA00022741"/>
    </source>
</evidence>
<sequence length="452" mass="50720">MDKELTYHFTGIKGTGMSALARVLKGAGYQVQGSDVTDHFFTEEGLKEAGITVLPFDPDNIHEGMTVICGNAFKDDHPEVVRAKELGLTVTRYHYFLGELIKKYTSVAITGSHGKTSTTGLMAHVLGSLKTTSYLIGDGTGKGVEDGEYFVLEADEYREHFLAYEPDYAIFTNIDFDHPDFYHNIEEVFAANRKFAHQVKNKVIAYGNDPYLQKLKDEVDVWYYGIDNDDFDIVAKDIVRNTKGSHFDVWVQGKHYGNFSIHTFGQHSILNSLAVIGFCYLEGFDPEDVQEALTSFKGVKRRFNERFVEDMVIVDDYAHHPSEIKATIDAARQQYPDKAVISVFQPHTYSRTLALLDQFAEALDKSDAAYVCDIFASARETDHHQVSSQDVLDRLTVPHAALDLEDMTSLLAYKDAVILFMGAGDVPKYAKAYEAALLENGHTDKELSDDDH</sequence>
<organism evidence="19 20">
    <name type="scientific">Aerococcus urinae</name>
    <dbReference type="NCBI Taxonomy" id="1376"/>
    <lineage>
        <taxon>Bacteria</taxon>
        <taxon>Bacillati</taxon>
        <taxon>Bacillota</taxon>
        <taxon>Bacilli</taxon>
        <taxon>Lactobacillales</taxon>
        <taxon>Aerococcaceae</taxon>
        <taxon>Aerococcus</taxon>
    </lineage>
</organism>
<gene>
    <name evidence="14 18" type="primary">murC</name>
    <name evidence="19" type="ORF">I6G68_03750</name>
    <name evidence="18" type="ORF">ODY43_07650</name>
</gene>
<dbReference type="SUPFAM" id="SSF51984">
    <property type="entry name" value="MurCD N-terminal domain"/>
    <property type="match status" value="1"/>
</dbReference>
<keyword evidence="11 14" id="KW-0131">Cell cycle</keyword>
<name>A0A0X8FF17_9LACT</name>
<keyword evidence="12 14" id="KW-0961">Cell wall biogenesis/degradation</keyword>
<evidence type="ECO:0000256" key="5">
    <source>
        <dbReference type="ARBA" id="ARBA00022598"/>
    </source>
</evidence>
<dbReference type="OrthoDB" id="9804126at2"/>
<evidence type="ECO:0000256" key="11">
    <source>
        <dbReference type="ARBA" id="ARBA00023306"/>
    </source>
</evidence>
<dbReference type="Gene3D" id="3.40.50.720">
    <property type="entry name" value="NAD(P)-binding Rossmann-like Domain"/>
    <property type="match status" value="1"/>
</dbReference>
<evidence type="ECO:0000256" key="1">
    <source>
        <dbReference type="ARBA" id="ARBA00004496"/>
    </source>
</evidence>
<dbReference type="InterPro" id="IPR004101">
    <property type="entry name" value="Mur_ligase_C"/>
</dbReference>
<comment type="pathway">
    <text evidence="2 14">Cell wall biogenesis; peptidoglycan biosynthesis.</text>
</comment>
<protein>
    <recommendedName>
        <fullName evidence="3 14">UDP-N-acetylmuramate--L-alanine ligase</fullName>
        <ecNumber evidence="3 14">6.3.2.8</ecNumber>
    </recommendedName>
    <alternativeName>
        <fullName evidence="14">UDP-N-acetylmuramoyl-L-alanine synthetase</fullName>
    </alternativeName>
</protein>
<dbReference type="Gene3D" id="3.40.1190.10">
    <property type="entry name" value="Mur-like, catalytic domain"/>
    <property type="match status" value="1"/>
</dbReference>
<dbReference type="GO" id="GO:0071555">
    <property type="term" value="P:cell wall organization"/>
    <property type="evidence" value="ECO:0007669"/>
    <property type="project" value="UniProtKB-KW"/>
</dbReference>
<keyword evidence="10 14" id="KW-0573">Peptidoglycan synthesis</keyword>
<dbReference type="InterPro" id="IPR036565">
    <property type="entry name" value="Mur-like_cat_sf"/>
</dbReference>
<comment type="catalytic activity">
    <reaction evidence="13 14">
        <text>UDP-N-acetyl-alpha-D-muramate + L-alanine + ATP = UDP-N-acetyl-alpha-D-muramoyl-L-alanine + ADP + phosphate + H(+)</text>
        <dbReference type="Rhea" id="RHEA:23372"/>
        <dbReference type="ChEBI" id="CHEBI:15378"/>
        <dbReference type="ChEBI" id="CHEBI:30616"/>
        <dbReference type="ChEBI" id="CHEBI:43474"/>
        <dbReference type="ChEBI" id="CHEBI:57972"/>
        <dbReference type="ChEBI" id="CHEBI:70757"/>
        <dbReference type="ChEBI" id="CHEBI:83898"/>
        <dbReference type="ChEBI" id="CHEBI:456216"/>
        <dbReference type="EC" id="6.3.2.8"/>
    </reaction>
</comment>
<evidence type="ECO:0000313" key="21">
    <source>
        <dbReference type="Proteomes" id="UP001069145"/>
    </source>
</evidence>